<keyword evidence="1" id="KW-1185">Reference proteome</keyword>
<name>A0A914W7E7_9BILA</name>
<accession>A0A914W7E7</accession>
<evidence type="ECO:0000313" key="2">
    <source>
        <dbReference type="WBParaSite" id="PSAMB.scaffold3335size18694.g21085.t1"/>
    </source>
</evidence>
<dbReference type="AlphaFoldDB" id="A0A914W7E7"/>
<evidence type="ECO:0000313" key="1">
    <source>
        <dbReference type="Proteomes" id="UP000887566"/>
    </source>
</evidence>
<proteinExistence type="predicted"/>
<sequence>MTLRPPRHNGAAGKVAHILPAALETFESAAFLFYERDRFTAIHGQRKEAPTSVADETDPISRLAERAFNPTVRVEQTVERSSDIGLTNSNQRGLIRNSNT</sequence>
<organism evidence="1 2">
    <name type="scientific">Plectus sambesii</name>
    <dbReference type="NCBI Taxonomy" id="2011161"/>
    <lineage>
        <taxon>Eukaryota</taxon>
        <taxon>Metazoa</taxon>
        <taxon>Ecdysozoa</taxon>
        <taxon>Nematoda</taxon>
        <taxon>Chromadorea</taxon>
        <taxon>Plectida</taxon>
        <taxon>Plectina</taxon>
        <taxon>Plectoidea</taxon>
        <taxon>Plectidae</taxon>
        <taxon>Plectus</taxon>
    </lineage>
</organism>
<dbReference type="WBParaSite" id="PSAMB.scaffold3335size18694.g21085.t1">
    <property type="protein sequence ID" value="PSAMB.scaffold3335size18694.g21085.t1"/>
    <property type="gene ID" value="PSAMB.scaffold3335size18694.g21085"/>
</dbReference>
<protein>
    <submittedName>
        <fullName evidence="2">Uncharacterized protein</fullName>
    </submittedName>
</protein>
<reference evidence="2" key="1">
    <citation type="submission" date="2022-11" db="UniProtKB">
        <authorList>
            <consortium name="WormBaseParasite"/>
        </authorList>
    </citation>
    <scope>IDENTIFICATION</scope>
</reference>
<dbReference type="Proteomes" id="UP000887566">
    <property type="component" value="Unplaced"/>
</dbReference>